<dbReference type="InterPro" id="IPR017871">
    <property type="entry name" value="ABC_transporter-like_CS"/>
</dbReference>
<dbReference type="SUPFAM" id="SSF52540">
    <property type="entry name" value="P-loop containing nucleoside triphosphate hydrolases"/>
    <property type="match status" value="1"/>
</dbReference>
<dbReference type="SMART" id="SM00382">
    <property type="entry name" value="AAA"/>
    <property type="match status" value="1"/>
</dbReference>
<evidence type="ECO:0000313" key="10">
    <source>
        <dbReference type="Proteomes" id="UP000236604"/>
    </source>
</evidence>
<dbReference type="GO" id="GO:0006970">
    <property type="term" value="P:response to osmotic stress"/>
    <property type="evidence" value="ECO:0007669"/>
    <property type="project" value="UniProtKB-ARBA"/>
</dbReference>
<name>A0A2K1P663_9BACT</name>
<reference evidence="9 10" key="1">
    <citation type="submission" date="2013-12" db="EMBL/GenBank/DDBJ databases">
        <title>Comparative genomics of Petrotoga isolates.</title>
        <authorList>
            <person name="Nesbo C.L."/>
            <person name="Charchuk R."/>
            <person name="Chow K."/>
        </authorList>
    </citation>
    <scope>NUCLEOTIDE SEQUENCE [LARGE SCALE GENOMIC DNA]</scope>
    <source>
        <strain evidence="9 10">DSM 14811</strain>
    </source>
</reference>
<dbReference type="Pfam" id="PF00005">
    <property type="entry name" value="ABC_tran"/>
    <property type="match status" value="1"/>
</dbReference>
<dbReference type="EMBL" id="AZRN01000034">
    <property type="protein sequence ID" value="PNR98288.1"/>
    <property type="molecule type" value="Genomic_DNA"/>
</dbReference>
<dbReference type="Gene3D" id="3.40.50.300">
    <property type="entry name" value="P-loop containing nucleotide triphosphate hydrolases"/>
    <property type="match status" value="1"/>
</dbReference>
<accession>A0A2K1P663</accession>
<evidence type="ECO:0000259" key="8">
    <source>
        <dbReference type="PROSITE" id="PS51371"/>
    </source>
</evidence>
<dbReference type="GO" id="GO:0016020">
    <property type="term" value="C:membrane"/>
    <property type="evidence" value="ECO:0007669"/>
    <property type="project" value="InterPro"/>
</dbReference>
<dbReference type="RefSeq" id="WP_103077694.1">
    <property type="nucleotide sequence ID" value="NZ_AZRN01000034.1"/>
</dbReference>
<dbReference type="FunFam" id="3.40.50.300:FF:000201">
    <property type="entry name" value="Glycine betaine/L-proline ABC transporter ATP-binding protein"/>
    <property type="match status" value="1"/>
</dbReference>
<dbReference type="CDD" id="cd02205">
    <property type="entry name" value="CBS_pair_SF"/>
    <property type="match status" value="1"/>
</dbReference>
<dbReference type="GO" id="GO:0016887">
    <property type="term" value="F:ATP hydrolysis activity"/>
    <property type="evidence" value="ECO:0007669"/>
    <property type="project" value="InterPro"/>
</dbReference>
<dbReference type="InterPro" id="IPR000644">
    <property type="entry name" value="CBS_dom"/>
</dbReference>
<keyword evidence="6" id="KW-0129">CBS domain</keyword>
<evidence type="ECO:0000256" key="1">
    <source>
        <dbReference type="ARBA" id="ARBA00005417"/>
    </source>
</evidence>
<keyword evidence="5" id="KW-0029">Amino-acid transport</keyword>
<dbReference type="AlphaFoldDB" id="A0A2K1P663"/>
<proteinExistence type="inferred from homology"/>
<keyword evidence="10" id="KW-1185">Reference proteome</keyword>
<protein>
    <submittedName>
        <fullName evidence="9">Glycine/betaine ABC transporter ATP-binding protein</fullName>
    </submittedName>
</protein>
<dbReference type="PANTHER" id="PTHR43869">
    <property type="entry name" value="GLYCINE BETAINE/PROLINE BETAINE TRANSPORT SYSTEM ATP-BINDING PROTEIN PROV"/>
    <property type="match status" value="1"/>
</dbReference>
<evidence type="ECO:0000256" key="3">
    <source>
        <dbReference type="ARBA" id="ARBA00022741"/>
    </source>
</evidence>
<evidence type="ECO:0000256" key="6">
    <source>
        <dbReference type="PROSITE-ProRule" id="PRU00703"/>
    </source>
</evidence>
<dbReference type="Pfam" id="PF00571">
    <property type="entry name" value="CBS"/>
    <property type="match status" value="2"/>
</dbReference>
<dbReference type="InterPro" id="IPR003593">
    <property type="entry name" value="AAA+_ATPase"/>
</dbReference>
<evidence type="ECO:0000259" key="7">
    <source>
        <dbReference type="PROSITE" id="PS50893"/>
    </source>
</evidence>
<comment type="caution">
    <text evidence="9">The sequence shown here is derived from an EMBL/GenBank/DDBJ whole genome shotgun (WGS) entry which is preliminary data.</text>
</comment>
<dbReference type="PROSITE" id="PS50893">
    <property type="entry name" value="ABC_TRANSPORTER_2"/>
    <property type="match status" value="1"/>
</dbReference>
<dbReference type="CDD" id="cd03294">
    <property type="entry name" value="ABC_Pro_Gly_Betaine"/>
    <property type="match status" value="1"/>
</dbReference>
<dbReference type="NCBIfam" id="TIGR01186">
    <property type="entry name" value="proV"/>
    <property type="match status" value="1"/>
</dbReference>
<dbReference type="InterPro" id="IPR027417">
    <property type="entry name" value="P-loop_NTPase"/>
</dbReference>
<evidence type="ECO:0000313" key="9">
    <source>
        <dbReference type="EMBL" id="PNR98288.1"/>
    </source>
</evidence>
<dbReference type="Proteomes" id="UP000236604">
    <property type="component" value="Unassembled WGS sequence"/>
</dbReference>
<dbReference type="InterPro" id="IPR005892">
    <property type="entry name" value="Gly-betaine_transp_ATP-bd"/>
</dbReference>
<sequence length="393" mass="44322">MSVKIEVKDVVKIFGDKPELAIKMLKEGHSKKEILKEIDQTVALQDISFEVEEGEIFILMGLSGSGKSTLIRCINSLVKPTSGSVSIDGKRIDVMDRKQLREIRGKKTAMVFQHFALYPNRTVLDNAAFGLELRGTPEDERYKKAEEALERVGLAGWKDRFPTELSGGMKQRVGLARALAVDPEILLMDEPFSALDPLIRNEMQEELLALQREMKKTIIFVTHDLDEGLRLGDRIAIMRDGRIEQIGDGRDIVTQPANEYVEHFVEKVNRTSVLSVEDVMITPRDVLREGESSWTAVKKMQRNDMNYIFVINKNNKLIGMLMLEDAMELVDENEKNIKKALKKPEILEPSASLEEASSKILSTGIGVAVVDEERHLIGEVSWKEIMEIMGGSR</sequence>
<evidence type="ECO:0000256" key="5">
    <source>
        <dbReference type="ARBA" id="ARBA00022970"/>
    </source>
</evidence>
<keyword evidence="4 9" id="KW-0067">ATP-binding</keyword>
<evidence type="ECO:0000256" key="2">
    <source>
        <dbReference type="ARBA" id="ARBA00022448"/>
    </source>
</evidence>
<dbReference type="InterPro" id="IPR046342">
    <property type="entry name" value="CBS_dom_sf"/>
</dbReference>
<dbReference type="Gene3D" id="3.10.580.10">
    <property type="entry name" value="CBS-domain"/>
    <property type="match status" value="1"/>
</dbReference>
<comment type="similarity">
    <text evidence="1">Belongs to the ABC transporter superfamily.</text>
</comment>
<dbReference type="PANTHER" id="PTHR43869:SF1">
    <property type="entry name" value="GLYCINE BETAINE_PROLINE BETAINE TRANSPORT SYSTEM ATP-BINDING PROTEIN PROV"/>
    <property type="match status" value="1"/>
</dbReference>
<dbReference type="SUPFAM" id="SSF54631">
    <property type="entry name" value="CBS-domain pair"/>
    <property type="match status" value="1"/>
</dbReference>
<dbReference type="GO" id="GO:0031460">
    <property type="term" value="P:glycine betaine transport"/>
    <property type="evidence" value="ECO:0007669"/>
    <property type="project" value="InterPro"/>
</dbReference>
<keyword evidence="2" id="KW-0813">Transport</keyword>
<feature type="domain" description="ABC transporter" evidence="7">
    <location>
        <begin position="5"/>
        <end position="265"/>
    </location>
</feature>
<dbReference type="InterPro" id="IPR051921">
    <property type="entry name" value="ABC_osmolyte_uptake_ATP-bind"/>
</dbReference>
<feature type="domain" description="CBS" evidence="8">
    <location>
        <begin position="280"/>
        <end position="336"/>
    </location>
</feature>
<dbReference type="PROSITE" id="PS51371">
    <property type="entry name" value="CBS"/>
    <property type="match status" value="1"/>
</dbReference>
<keyword evidence="3" id="KW-0547">Nucleotide-binding</keyword>
<evidence type="ECO:0000256" key="4">
    <source>
        <dbReference type="ARBA" id="ARBA00022840"/>
    </source>
</evidence>
<dbReference type="PROSITE" id="PS00211">
    <property type="entry name" value="ABC_TRANSPORTER_1"/>
    <property type="match status" value="1"/>
</dbReference>
<dbReference type="InterPro" id="IPR003439">
    <property type="entry name" value="ABC_transporter-like_ATP-bd"/>
</dbReference>
<dbReference type="GO" id="GO:0005524">
    <property type="term" value="F:ATP binding"/>
    <property type="evidence" value="ECO:0007669"/>
    <property type="project" value="UniProtKB-KW"/>
</dbReference>
<dbReference type="GO" id="GO:0006865">
    <property type="term" value="P:amino acid transport"/>
    <property type="evidence" value="ECO:0007669"/>
    <property type="project" value="UniProtKB-KW"/>
</dbReference>
<organism evidence="9 10">
    <name type="scientific">Petrotoga mexicana DSM 14811</name>
    <dbReference type="NCBI Taxonomy" id="1122954"/>
    <lineage>
        <taxon>Bacteria</taxon>
        <taxon>Thermotogati</taxon>
        <taxon>Thermotogota</taxon>
        <taxon>Thermotogae</taxon>
        <taxon>Petrotogales</taxon>
        <taxon>Petrotogaceae</taxon>
        <taxon>Petrotoga</taxon>
    </lineage>
</organism>
<gene>
    <name evidence="9" type="ORF">X927_09075</name>
</gene>